<dbReference type="PANTHER" id="PTHR41244">
    <property type="entry name" value="RHAMNAN SYNTHESIS F"/>
    <property type="match status" value="1"/>
</dbReference>
<name>B7JZI9_RIPO1</name>
<dbReference type="CDD" id="cd11579">
    <property type="entry name" value="Glyco_tran_WbsX"/>
    <property type="match status" value="1"/>
</dbReference>
<dbReference type="KEGG" id="cyp:PCC8801_0042"/>
<dbReference type="HOGENOM" id="CLU_038570_0_0_3"/>
<keyword evidence="2" id="KW-1185">Reference proteome</keyword>
<dbReference type="PANTHER" id="PTHR41244:SF1">
    <property type="entry name" value="GLYCOSYLTRANSFERASE"/>
    <property type="match status" value="1"/>
</dbReference>
<evidence type="ECO:0000313" key="2">
    <source>
        <dbReference type="Proteomes" id="UP000008204"/>
    </source>
</evidence>
<evidence type="ECO:0000313" key="1">
    <source>
        <dbReference type="EMBL" id="ACK64149.1"/>
    </source>
</evidence>
<dbReference type="EMBL" id="CP001287">
    <property type="protein sequence ID" value="ACK64149.1"/>
    <property type="molecule type" value="Genomic_DNA"/>
</dbReference>
<accession>B7JZI9</accession>
<dbReference type="InterPro" id="IPR032719">
    <property type="entry name" value="WbsX"/>
</dbReference>
<gene>
    <name evidence="1" type="ordered locus">PCC8801_0042</name>
</gene>
<dbReference type="STRING" id="41431.PCC8801_0042"/>
<sequence>MTLNSEPINSSESPSVYSESFVDNIRLIAFYLPQFHPIPENDQWWGKGFTEWTNVTKAKPQFPGHYQPHLPADLGFYDLRLREARQAQADLAREYGIYGFCYYHYWFNGQRILERPFNEVLQSGEPNFPFCLCWANESWTRRWDGQEQEILMKQVYTEQDDQQHIRYLAEAFQDPRYIRVKGKPLFLVYRANQLPNPLKTTEIWREEAQKLGVGEIFLARVESFLDEHNDPRKIGFDAAVEFQPDWGKLGKKLQSRKRWEIARKYGLAHQSYGIHNIFDYQTMVTRMLSKPIVNYPRFPGVTPSWDNTARRQVAATILKDSTPEIYEYWLKAVIEKTISKPELPPIIFINAWNEWAEGNHLEPCQRWGRSYLEATQRAIKQFS</sequence>
<dbReference type="Gene3D" id="3.20.20.80">
    <property type="entry name" value="Glycosidases"/>
    <property type="match status" value="1"/>
</dbReference>
<organism evidence="1 2">
    <name type="scientific">Rippkaea orientalis (strain PCC 8801 / RF-1)</name>
    <name type="common">Cyanothece sp. (strain PCC 8801)</name>
    <dbReference type="NCBI Taxonomy" id="41431"/>
    <lineage>
        <taxon>Bacteria</taxon>
        <taxon>Bacillati</taxon>
        <taxon>Cyanobacteriota</taxon>
        <taxon>Cyanophyceae</taxon>
        <taxon>Oscillatoriophycideae</taxon>
        <taxon>Chroococcales</taxon>
        <taxon>Aphanothecaceae</taxon>
        <taxon>Rippkaea</taxon>
        <taxon>Rippkaea orientalis</taxon>
    </lineage>
</organism>
<dbReference type="Proteomes" id="UP000008204">
    <property type="component" value="Chromosome"/>
</dbReference>
<reference evidence="2" key="1">
    <citation type="journal article" date="2011" name="MBio">
        <title>Novel metabolic attributes of the genus Cyanothece, comprising a group of unicellular nitrogen-fixing Cyanobacteria.</title>
        <authorList>
            <person name="Bandyopadhyay A."/>
            <person name="Elvitigala T."/>
            <person name="Welsh E."/>
            <person name="Stockel J."/>
            <person name="Liberton M."/>
            <person name="Min H."/>
            <person name="Sherman L.A."/>
            <person name="Pakrasi H.B."/>
        </authorList>
    </citation>
    <scope>NUCLEOTIDE SEQUENCE [LARGE SCALE GENOMIC DNA]</scope>
    <source>
        <strain evidence="2">PCC 8801</strain>
    </source>
</reference>
<dbReference type="Pfam" id="PF14307">
    <property type="entry name" value="Glyco_tran_WbsX"/>
    <property type="match status" value="1"/>
</dbReference>
<dbReference type="eggNOG" id="COG0457">
    <property type="taxonomic scope" value="Bacteria"/>
</dbReference>
<proteinExistence type="predicted"/>
<dbReference type="OrthoDB" id="9816424at2"/>
<dbReference type="AlphaFoldDB" id="B7JZI9"/>
<dbReference type="RefSeq" id="WP_012593426.1">
    <property type="nucleotide sequence ID" value="NC_011726.1"/>
</dbReference>
<protein>
    <submittedName>
        <fullName evidence="1">Polysaccharide biosynthesis protein</fullName>
    </submittedName>
</protein>